<comment type="caution">
    <text evidence="3">The sequence shown here is derived from an EMBL/GenBank/DDBJ whole genome shotgun (WGS) entry which is preliminary data.</text>
</comment>
<dbReference type="SUPFAM" id="SSF52402">
    <property type="entry name" value="Adenine nucleotide alpha hydrolases-like"/>
    <property type="match status" value="1"/>
</dbReference>
<dbReference type="PANTHER" id="PTHR43686:SF1">
    <property type="entry name" value="AMINOTRAN_5 DOMAIN-CONTAINING PROTEIN"/>
    <property type="match status" value="1"/>
</dbReference>
<proteinExistence type="predicted"/>
<dbReference type="AlphaFoldDB" id="A0A9D1MD67"/>
<protein>
    <submittedName>
        <fullName evidence="3">tRNA 2-thiocytidine(32) synthetase TtcA</fullName>
    </submittedName>
</protein>
<dbReference type="CDD" id="cd24138">
    <property type="entry name" value="TtcA-like"/>
    <property type="match status" value="1"/>
</dbReference>
<accession>A0A9D1MD67</accession>
<evidence type="ECO:0000259" key="2">
    <source>
        <dbReference type="Pfam" id="PF01171"/>
    </source>
</evidence>
<dbReference type="PIRSF" id="PIRSF004976">
    <property type="entry name" value="ATPase_YdaO"/>
    <property type="match status" value="1"/>
</dbReference>
<dbReference type="PANTHER" id="PTHR43686">
    <property type="entry name" value="SULFURTRANSFERASE-RELATED"/>
    <property type="match status" value="1"/>
</dbReference>
<dbReference type="InterPro" id="IPR011063">
    <property type="entry name" value="TilS/TtcA_N"/>
</dbReference>
<dbReference type="EMBL" id="DVNB01000087">
    <property type="protein sequence ID" value="HIU57882.1"/>
    <property type="molecule type" value="Genomic_DNA"/>
</dbReference>
<feature type="domain" description="tRNA(Ile)-lysidine/2-thiocytidine synthase N-terminal" evidence="2">
    <location>
        <begin position="28"/>
        <end position="190"/>
    </location>
</feature>
<evidence type="ECO:0000256" key="1">
    <source>
        <dbReference type="ARBA" id="ARBA00022679"/>
    </source>
</evidence>
<evidence type="ECO:0000313" key="3">
    <source>
        <dbReference type="EMBL" id="HIU57882.1"/>
    </source>
</evidence>
<dbReference type="Gene3D" id="3.40.50.620">
    <property type="entry name" value="HUPs"/>
    <property type="match status" value="1"/>
</dbReference>
<dbReference type="GO" id="GO:0008033">
    <property type="term" value="P:tRNA processing"/>
    <property type="evidence" value="ECO:0007669"/>
    <property type="project" value="InterPro"/>
</dbReference>
<dbReference type="GO" id="GO:0016740">
    <property type="term" value="F:transferase activity"/>
    <property type="evidence" value="ECO:0007669"/>
    <property type="project" value="UniProtKB-KW"/>
</dbReference>
<reference evidence="3" key="2">
    <citation type="journal article" date="2021" name="PeerJ">
        <title>Extensive microbial diversity within the chicken gut microbiome revealed by metagenomics and culture.</title>
        <authorList>
            <person name="Gilroy R."/>
            <person name="Ravi A."/>
            <person name="Getino M."/>
            <person name="Pursley I."/>
            <person name="Horton D.L."/>
            <person name="Alikhan N.F."/>
            <person name="Baker D."/>
            <person name="Gharbi K."/>
            <person name="Hall N."/>
            <person name="Watson M."/>
            <person name="Adriaenssens E.M."/>
            <person name="Foster-Nyarko E."/>
            <person name="Jarju S."/>
            <person name="Secka A."/>
            <person name="Antonio M."/>
            <person name="Oren A."/>
            <person name="Chaudhuri R.R."/>
            <person name="La Ragione R."/>
            <person name="Hildebrand F."/>
            <person name="Pallen M.J."/>
        </authorList>
    </citation>
    <scope>NUCLEOTIDE SEQUENCE</scope>
    <source>
        <strain evidence="3">USAMLcec3-3695</strain>
    </source>
</reference>
<evidence type="ECO:0000313" key="4">
    <source>
        <dbReference type="Proteomes" id="UP000824109"/>
    </source>
</evidence>
<dbReference type="Pfam" id="PF01171">
    <property type="entry name" value="ATP_bind_3"/>
    <property type="match status" value="1"/>
</dbReference>
<sequence length="240" mass="26970">MLRNLNKVVSLTRKAIEEYDMVDENDRIAVGVSGGKDSLVLLAALAELSHYHPKNFTVFGISLDMGFGGDSLPIQKFAEELGVEYYVKKTNFKEIIFDIRKESNPCSLCAKMRRGALNDMAVEHGSRKVALGHHNDDVLETFFLSLLYEGRVSCFAPVTYLDRTGVTQIRPMIYVPERDIRGVVKHGGVPVAKSMCPADGATKREQMKEIIKRLERETTPGLKKRLFHAVRASKIEGWKL</sequence>
<dbReference type="Proteomes" id="UP000824109">
    <property type="component" value="Unassembled WGS sequence"/>
</dbReference>
<dbReference type="InterPro" id="IPR035107">
    <property type="entry name" value="tRNA_thiolation_TtcA_Ctu1"/>
</dbReference>
<dbReference type="InterPro" id="IPR014729">
    <property type="entry name" value="Rossmann-like_a/b/a_fold"/>
</dbReference>
<name>A0A9D1MD67_9FIRM</name>
<gene>
    <name evidence="3" type="ORF">IAA61_08775</name>
</gene>
<reference evidence="3" key="1">
    <citation type="submission" date="2020-10" db="EMBL/GenBank/DDBJ databases">
        <authorList>
            <person name="Gilroy R."/>
        </authorList>
    </citation>
    <scope>NUCLEOTIDE SEQUENCE</scope>
    <source>
        <strain evidence="3">USAMLcec3-3695</strain>
    </source>
</reference>
<organism evidence="3 4">
    <name type="scientific">Candidatus Ornithomonoglobus merdipullorum</name>
    <dbReference type="NCBI Taxonomy" id="2840895"/>
    <lineage>
        <taxon>Bacteria</taxon>
        <taxon>Bacillati</taxon>
        <taxon>Bacillota</taxon>
        <taxon>Clostridia</taxon>
        <taxon>Candidatus Ornithomonoglobus</taxon>
    </lineage>
</organism>
<keyword evidence="1" id="KW-0808">Transferase</keyword>